<dbReference type="Proteomes" id="UP001470230">
    <property type="component" value="Unassembled WGS sequence"/>
</dbReference>
<reference evidence="3 4" key="1">
    <citation type="submission" date="2024-04" db="EMBL/GenBank/DDBJ databases">
        <title>Tritrichomonas musculus Genome.</title>
        <authorList>
            <person name="Alves-Ferreira E."/>
            <person name="Grigg M."/>
            <person name="Lorenzi H."/>
            <person name="Galac M."/>
        </authorList>
    </citation>
    <scope>NUCLEOTIDE SEQUENCE [LARGE SCALE GENOMIC DNA]</scope>
    <source>
        <strain evidence="3 4">EAF2021</strain>
    </source>
</reference>
<dbReference type="PANTHER" id="PTHR43794:SF11">
    <property type="entry name" value="AMIDOHYDROLASE-RELATED DOMAIN-CONTAINING PROTEIN"/>
    <property type="match status" value="1"/>
</dbReference>
<comment type="caution">
    <text evidence="3">The sequence shown here is derived from an EMBL/GenBank/DDBJ whole genome shotgun (WGS) entry which is preliminary data.</text>
</comment>
<dbReference type="InterPro" id="IPR006680">
    <property type="entry name" value="Amidohydro-rel"/>
</dbReference>
<dbReference type="InterPro" id="IPR011059">
    <property type="entry name" value="Metal-dep_hydrolase_composite"/>
</dbReference>
<dbReference type="Gene3D" id="3.20.20.140">
    <property type="entry name" value="Metal-dependent hydrolases"/>
    <property type="match status" value="1"/>
</dbReference>
<evidence type="ECO:0000313" key="4">
    <source>
        <dbReference type="Proteomes" id="UP001470230"/>
    </source>
</evidence>
<dbReference type="NCBIfam" id="TIGR03314">
    <property type="entry name" value="Se_ssnA"/>
    <property type="match status" value="1"/>
</dbReference>
<dbReference type="Gene3D" id="2.30.40.10">
    <property type="entry name" value="Urease, subunit C, domain 1"/>
    <property type="match status" value="1"/>
</dbReference>
<sequence length="466" mass="52311">MVIQFCFQFSIRFSFNRGLKTIVGNGRLLQSFSHNIIDNGAVVFEDDTIIDIGKTYDMKAKYPNSQYHNAENKIIMPGLINCHGHYYSLFSRGLALKDPPGKTFLEVLERLWWRLDRSLQHEDSYLSAAAFNIEALKSGCTTVFDHHSSPNCIEGANDDIARAALECHIRNNIAYEVTDRNGLEGAKLGIEENRRFIERCYKTNPNPLLTASFGLHTSLTCSDDTLSKAVEALESVKEARNRVGFHIHVGECLDDEEICIKRHGKRIVDRLLSFGIARERSIFAHCVHLDDHELDLVKKSGTTIVTNPSANTGNAVGIARAVDIMKRGIPLTLGSDAITYDMFQELKFLYFIQKLNYRDPRVMGTDSLRILMEGNSNLASKIFKKKVGVLQPGAFADIILVDYDSPTPVSIENFTWHAVFGLSCANVNSTIVGGKFVVKNKELLTVDEKEILARCREREPGVAERF</sequence>
<accession>A0ABR2HVP1</accession>
<dbReference type="SUPFAM" id="SSF51556">
    <property type="entry name" value="Metallo-dependent hydrolases"/>
    <property type="match status" value="1"/>
</dbReference>
<proteinExistence type="predicted"/>
<evidence type="ECO:0000313" key="3">
    <source>
        <dbReference type="EMBL" id="KAK8852949.1"/>
    </source>
</evidence>
<dbReference type="NCBIfam" id="NF005540">
    <property type="entry name" value="PRK07203.1"/>
    <property type="match status" value="1"/>
</dbReference>
<gene>
    <name evidence="3" type="ORF">M9Y10_017945</name>
</gene>
<organism evidence="3 4">
    <name type="scientific">Tritrichomonas musculus</name>
    <dbReference type="NCBI Taxonomy" id="1915356"/>
    <lineage>
        <taxon>Eukaryota</taxon>
        <taxon>Metamonada</taxon>
        <taxon>Parabasalia</taxon>
        <taxon>Tritrichomonadida</taxon>
        <taxon>Tritrichomonadidae</taxon>
        <taxon>Tritrichomonas</taxon>
    </lineage>
</organism>
<feature type="domain" description="Amidohydrolase-related" evidence="2">
    <location>
        <begin position="74"/>
        <end position="437"/>
    </location>
</feature>
<dbReference type="InterPro" id="IPR017700">
    <property type="entry name" value="Aminohydrolase_SsnA"/>
</dbReference>
<dbReference type="EMBL" id="JAPFFF010000023">
    <property type="protein sequence ID" value="KAK8852949.1"/>
    <property type="molecule type" value="Genomic_DNA"/>
</dbReference>
<evidence type="ECO:0000256" key="1">
    <source>
        <dbReference type="ARBA" id="ARBA00022801"/>
    </source>
</evidence>
<evidence type="ECO:0000259" key="2">
    <source>
        <dbReference type="Pfam" id="PF01979"/>
    </source>
</evidence>
<dbReference type="InterPro" id="IPR050287">
    <property type="entry name" value="MTA/SAH_deaminase"/>
</dbReference>
<dbReference type="SUPFAM" id="SSF51338">
    <property type="entry name" value="Composite domain of metallo-dependent hydrolases"/>
    <property type="match status" value="1"/>
</dbReference>
<dbReference type="InterPro" id="IPR032466">
    <property type="entry name" value="Metal_Hydrolase"/>
</dbReference>
<keyword evidence="1" id="KW-0378">Hydrolase</keyword>
<dbReference type="PANTHER" id="PTHR43794">
    <property type="entry name" value="AMINOHYDROLASE SSNA-RELATED"/>
    <property type="match status" value="1"/>
</dbReference>
<protein>
    <recommendedName>
        <fullName evidence="2">Amidohydrolase-related domain-containing protein</fullName>
    </recommendedName>
</protein>
<dbReference type="Pfam" id="PF01979">
    <property type="entry name" value="Amidohydro_1"/>
    <property type="match status" value="1"/>
</dbReference>
<keyword evidence="4" id="KW-1185">Reference proteome</keyword>
<name>A0ABR2HVP1_9EUKA</name>